<dbReference type="EMBL" id="KQ417641">
    <property type="protein sequence ID" value="KOF90952.1"/>
    <property type="molecule type" value="Genomic_DNA"/>
</dbReference>
<dbReference type="InterPro" id="IPR029526">
    <property type="entry name" value="PGBD"/>
</dbReference>
<proteinExistence type="predicted"/>
<dbReference type="PANTHER" id="PTHR46599:SF3">
    <property type="entry name" value="PIGGYBAC TRANSPOSABLE ELEMENT-DERIVED PROTEIN 4"/>
    <property type="match status" value="1"/>
</dbReference>
<accession>A0A0L8HP22</accession>
<organism evidence="2">
    <name type="scientific">Octopus bimaculoides</name>
    <name type="common">California two-spotted octopus</name>
    <dbReference type="NCBI Taxonomy" id="37653"/>
    <lineage>
        <taxon>Eukaryota</taxon>
        <taxon>Metazoa</taxon>
        <taxon>Spiralia</taxon>
        <taxon>Lophotrochozoa</taxon>
        <taxon>Mollusca</taxon>
        <taxon>Cephalopoda</taxon>
        <taxon>Coleoidea</taxon>
        <taxon>Octopodiformes</taxon>
        <taxon>Octopoda</taxon>
        <taxon>Incirrata</taxon>
        <taxon>Octopodidae</taxon>
        <taxon>Octopus</taxon>
    </lineage>
</organism>
<feature type="non-terminal residue" evidence="2">
    <location>
        <position position="198"/>
    </location>
</feature>
<dbReference type="AlphaFoldDB" id="A0A0L8HP22"/>
<feature type="domain" description="PiggyBac transposable element-derived protein" evidence="1">
    <location>
        <begin position="38"/>
        <end position="197"/>
    </location>
</feature>
<evidence type="ECO:0000313" key="2">
    <source>
        <dbReference type="EMBL" id="KOF90952.1"/>
    </source>
</evidence>
<dbReference type="PANTHER" id="PTHR46599">
    <property type="entry name" value="PIGGYBAC TRANSPOSABLE ELEMENT-DERIVED PROTEIN 4"/>
    <property type="match status" value="1"/>
</dbReference>
<name>A0A0L8HP22_OCTBM</name>
<evidence type="ECO:0000259" key="1">
    <source>
        <dbReference type="Pfam" id="PF13843"/>
    </source>
</evidence>
<gene>
    <name evidence="2" type="ORF">OCBIM_22010097mg</name>
</gene>
<reference evidence="2" key="1">
    <citation type="submission" date="2015-07" db="EMBL/GenBank/DDBJ databases">
        <title>MeaNS - Measles Nucleotide Surveillance Program.</title>
        <authorList>
            <person name="Tran T."/>
            <person name="Druce J."/>
        </authorList>
    </citation>
    <scope>NUCLEOTIDE SEQUENCE</scope>
    <source>
        <strain evidence="2">UCB-OBI-ISO-001</strain>
        <tissue evidence="2">Gonad</tissue>
    </source>
</reference>
<dbReference type="Pfam" id="PF13843">
    <property type="entry name" value="DDE_Tnp_1_7"/>
    <property type="match status" value="1"/>
</dbReference>
<dbReference type="OrthoDB" id="6112068at2759"/>
<sequence>MYFSRFLLTVPRAPTIIGATTTVFSDRSCLTSEVNCFGYTWNYKIYTGQERLDHPAFTLASTDIVLLLNEILFDKGYNIYMENWFSSPDLFLQLQAKRINACETVRMHRINILPDLHKIKLQKGETAYRCTYSGIFSLVWSDKKNVCMLSMMHYASIEDTRKQDVDRNAIMKASVVVSYNEGMGGVDRSDQLATTHKS</sequence>
<protein>
    <recommendedName>
        <fullName evidence="1">PiggyBac transposable element-derived protein domain-containing protein</fullName>
    </recommendedName>
</protein>
<dbReference type="STRING" id="37653.A0A0L8HP22"/>